<sequence>MGGTYLVPVLAGLQDKNFIRDLKLDGTFNQSSFDREYKMIVFFKYCELLGHLYYLLNYNAKLRIYLNVNVKN</sequence>
<evidence type="ECO:0000313" key="1">
    <source>
        <dbReference type="EMBL" id="DAF58701.1"/>
    </source>
</evidence>
<reference evidence="1" key="1">
    <citation type="journal article" date="2021" name="Proc. Natl. Acad. Sci. U.S.A.">
        <title>A Catalog of Tens of Thousands of Viruses from Human Metagenomes Reveals Hidden Associations with Chronic Diseases.</title>
        <authorList>
            <person name="Tisza M.J."/>
            <person name="Buck C.B."/>
        </authorList>
    </citation>
    <scope>NUCLEOTIDE SEQUENCE</scope>
    <source>
        <strain evidence="1">CtxMM9</strain>
    </source>
</reference>
<dbReference type="EMBL" id="BK032759">
    <property type="protein sequence ID" value="DAF58701.1"/>
    <property type="molecule type" value="Genomic_DNA"/>
</dbReference>
<protein>
    <submittedName>
        <fullName evidence="1">Terminase large subunit</fullName>
    </submittedName>
</protein>
<proteinExistence type="predicted"/>
<accession>A0A8S5T5S9</accession>
<name>A0A8S5T5S9_9CAUD</name>
<organism evidence="1">
    <name type="scientific">Siphoviridae sp. ctxMM9</name>
    <dbReference type="NCBI Taxonomy" id="2827973"/>
    <lineage>
        <taxon>Viruses</taxon>
        <taxon>Duplodnaviria</taxon>
        <taxon>Heunggongvirae</taxon>
        <taxon>Uroviricota</taxon>
        <taxon>Caudoviricetes</taxon>
    </lineage>
</organism>